<gene>
    <name evidence="2" type="ORF">EA462_13285</name>
</gene>
<dbReference type="EMBL" id="REFY01000005">
    <property type="protein sequence ID" value="RQG87836.1"/>
    <property type="molecule type" value="Genomic_DNA"/>
</dbReference>
<sequence length="81" mass="9244">MAQHCPVCGDVFEHVRRERPEDPSSHPDAIPGPNASIEVEDLCRTDDDDQWDRICHKAAIERAHGSIIPVLEVFYHYYGDD</sequence>
<evidence type="ECO:0000313" key="2">
    <source>
        <dbReference type="EMBL" id="RQG87836.1"/>
    </source>
</evidence>
<accession>A0A3N6LIR1</accession>
<proteinExistence type="predicted"/>
<evidence type="ECO:0000313" key="3">
    <source>
        <dbReference type="Proteomes" id="UP000273828"/>
    </source>
</evidence>
<name>A0A3N6LIR1_9EURY</name>
<feature type="compositionally biased region" description="Basic and acidic residues" evidence="1">
    <location>
        <begin position="16"/>
        <end position="25"/>
    </location>
</feature>
<dbReference type="Proteomes" id="UP000273828">
    <property type="component" value="Unassembled WGS sequence"/>
</dbReference>
<evidence type="ECO:0000256" key="1">
    <source>
        <dbReference type="SAM" id="MobiDB-lite"/>
    </source>
</evidence>
<comment type="caution">
    <text evidence="2">The sequence shown here is derived from an EMBL/GenBank/DDBJ whole genome shotgun (WGS) entry which is preliminary data.</text>
</comment>
<dbReference type="AlphaFoldDB" id="A0A3N6LIR1"/>
<protein>
    <submittedName>
        <fullName evidence="2">Uncharacterized protein</fullName>
    </submittedName>
</protein>
<dbReference type="OrthoDB" id="372342at2157"/>
<keyword evidence="3" id="KW-1185">Reference proteome</keyword>
<reference evidence="2 3" key="1">
    <citation type="submission" date="2018-10" db="EMBL/GenBank/DDBJ databases">
        <title>Natrarchaeobius chitinivorans gen. nov., sp. nov., and Natrarchaeobius haloalkaliphilus sp. nov., alkaliphilic, chitin-utilizing haloarchaea from hypersaline alkaline lakes.</title>
        <authorList>
            <person name="Sorokin D.Y."/>
            <person name="Elcheninov A.G."/>
            <person name="Kostrikina N.A."/>
            <person name="Bale N.J."/>
            <person name="Sinninghe Damste J.S."/>
            <person name="Khijniak T.V."/>
            <person name="Kublanov I.V."/>
            <person name="Toshchakov S.V."/>
        </authorList>
    </citation>
    <scope>NUCLEOTIDE SEQUENCE [LARGE SCALE GENOMIC DNA]</scope>
    <source>
        <strain evidence="2 3">AArcht-Sl</strain>
    </source>
</reference>
<feature type="region of interest" description="Disordered" evidence="1">
    <location>
        <begin position="16"/>
        <end position="35"/>
    </location>
</feature>
<organism evidence="2 3">
    <name type="scientific">Natrarchaeobius halalkaliphilus</name>
    <dbReference type="NCBI Taxonomy" id="1679091"/>
    <lineage>
        <taxon>Archaea</taxon>
        <taxon>Methanobacteriati</taxon>
        <taxon>Methanobacteriota</taxon>
        <taxon>Stenosarchaea group</taxon>
        <taxon>Halobacteria</taxon>
        <taxon>Halobacteriales</taxon>
        <taxon>Natrialbaceae</taxon>
        <taxon>Natrarchaeobius</taxon>
    </lineage>
</organism>
<dbReference type="RefSeq" id="WP_124179037.1">
    <property type="nucleotide sequence ID" value="NZ_REFY01000005.1"/>
</dbReference>